<dbReference type="Proteomes" id="UP000053279">
    <property type="component" value="Unassembled WGS sequence"/>
</dbReference>
<dbReference type="GO" id="GO:0003735">
    <property type="term" value="F:structural constituent of ribosome"/>
    <property type="evidence" value="ECO:0007669"/>
    <property type="project" value="UniProtKB-UniRule"/>
</dbReference>
<evidence type="ECO:0000256" key="1">
    <source>
        <dbReference type="ARBA" id="ARBA00009451"/>
    </source>
</evidence>
<dbReference type="EMBL" id="APJZ01000002">
    <property type="protein sequence ID" value="EOD42477.1"/>
    <property type="molecule type" value="Genomic_DNA"/>
</dbReference>
<evidence type="ECO:0000256" key="2">
    <source>
        <dbReference type="ARBA" id="ARBA00022980"/>
    </source>
</evidence>
<comment type="caution">
    <text evidence="7">The sequence shown here is derived from an EMBL/GenBank/DDBJ whole genome shotgun (WGS) entry which is preliminary data.</text>
</comment>
<dbReference type="AlphaFoldDB" id="R1E548"/>
<evidence type="ECO:0000256" key="3">
    <source>
        <dbReference type="ARBA" id="ARBA00023274"/>
    </source>
</evidence>
<comment type="similarity">
    <text evidence="1 5">Belongs to the universal ribosomal protein uL22 family.</text>
</comment>
<keyword evidence="8" id="KW-1185">Reference proteome</keyword>
<evidence type="ECO:0000313" key="8">
    <source>
        <dbReference type="Proteomes" id="UP000053279"/>
    </source>
</evidence>
<dbReference type="InterPro" id="IPR005721">
    <property type="entry name" value="Ribosomal_uL22_euk/arc"/>
</dbReference>
<evidence type="ECO:0000256" key="6">
    <source>
        <dbReference type="RuleBase" id="RU004007"/>
    </source>
</evidence>
<dbReference type="InterPro" id="IPR036394">
    <property type="entry name" value="Ribosomal_uL22_sf"/>
</dbReference>
<dbReference type="InterPro" id="IPR001063">
    <property type="entry name" value="Ribosomal_uL22"/>
</dbReference>
<keyword evidence="6" id="KW-0694">RNA-binding</keyword>
<proteinExistence type="inferred from homology"/>
<protein>
    <recommendedName>
        <fullName evidence="4 6">50S ribosomal protein L22</fullName>
    </recommendedName>
</protein>
<sequence>MDSKLVSLLKENKKIVTVSSTNLPVSRKDSEMVGRFIKYLTIPYAKKYLEMVIEKKIAVPYYRYHKKQAHHKNVMGKVPYGRYPIKVSKYFIKLLNSLENNAKNIGLDPNKVVIVSVNVSKGNKFPGRLRVVKIKTGPNGIRRALITVHKKTSHIKIYGLYLESLDTSKKLKRKGLKQIVKQILEEWHQKI</sequence>
<accession>R1E548</accession>
<comment type="subunit">
    <text evidence="6">Part of the 50S ribosomal subunit.</text>
</comment>
<reference evidence="7 8" key="1">
    <citation type="submission" date="2013-02" db="EMBL/GenBank/DDBJ databases">
        <title>Insights into archaeal evolution and symbiosis from the genomes of a Nanoarchaeon and its crenarchaeal host from Yellowstone National Park.</title>
        <authorList>
            <person name="Podar M."/>
            <person name="Makarova K.S."/>
            <person name="Graham D.E."/>
            <person name="Wolf Y.I."/>
            <person name="Koonin E.V."/>
            <person name="Reysenbach A.-L."/>
        </authorList>
    </citation>
    <scope>NUCLEOTIDE SEQUENCE [LARGE SCALE GENOMIC DNA]</scope>
</reference>
<gene>
    <name evidence="7" type="ORF">Nst1_205</name>
</gene>
<dbReference type="GO" id="GO:0019843">
    <property type="term" value="F:rRNA binding"/>
    <property type="evidence" value="ECO:0007669"/>
    <property type="project" value="UniProtKB-KW"/>
</dbReference>
<organism evidence="7 8">
    <name type="scientific">Nanobsidianus stetteri</name>
    <dbReference type="NCBI Taxonomy" id="1294122"/>
    <lineage>
        <taxon>Archaea</taxon>
        <taxon>Nanobdellota</taxon>
        <taxon>Candidatus Nanoarchaeia</taxon>
        <taxon>Nanoarchaeales</taxon>
        <taxon>Nanopusillaceae</taxon>
        <taxon>Candidatus Nanobsidianus</taxon>
    </lineage>
</organism>
<dbReference type="SUPFAM" id="SSF54843">
    <property type="entry name" value="Ribosomal protein L22"/>
    <property type="match status" value="1"/>
</dbReference>
<comment type="function">
    <text evidence="6">This protein binds specifically to 23S rRNA. It makes multiple contacts with different domains of the 23S rRNA in the assembled 50S subunit and ribosome.</text>
</comment>
<dbReference type="GO" id="GO:0022625">
    <property type="term" value="C:cytosolic large ribosomal subunit"/>
    <property type="evidence" value="ECO:0007669"/>
    <property type="project" value="UniProtKB-UniRule"/>
</dbReference>
<evidence type="ECO:0000313" key="7">
    <source>
        <dbReference type="EMBL" id="EOD42477.1"/>
    </source>
</evidence>
<dbReference type="PANTHER" id="PTHR11593">
    <property type="entry name" value="60S RIBOSOMAL PROTEIN L17"/>
    <property type="match status" value="1"/>
</dbReference>
<evidence type="ECO:0000256" key="4">
    <source>
        <dbReference type="NCBIfam" id="TIGR01038"/>
    </source>
</evidence>
<keyword evidence="6" id="KW-0699">rRNA-binding</keyword>
<dbReference type="NCBIfam" id="TIGR01038">
    <property type="entry name" value="uL22_arch_euk"/>
    <property type="match status" value="1"/>
</dbReference>
<dbReference type="Pfam" id="PF00237">
    <property type="entry name" value="Ribosomal_L22"/>
    <property type="match status" value="1"/>
</dbReference>
<evidence type="ECO:0000256" key="5">
    <source>
        <dbReference type="RuleBase" id="RU004005"/>
    </source>
</evidence>
<keyword evidence="3 5" id="KW-0687">Ribonucleoprotein</keyword>
<keyword evidence="2 5" id="KW-0689">Ribosomal protein</keyword>
<name>R1E548_NANST</name>
<dbReference type="GO" id="GO:0002181">
    <property type="term" value="P:cytoplasmic translation"/>
    <property type="evidence" value="ECO:0007669"/>
    <property type="project" value="TreeGrafter"/>
</dbReference>
<dbReference type="PANTHER" id="PTHR11593:SF10">
    <property type="entry name" value="60S RIBOSOMAL PROTEIN L17"/>
    <property type="match status" value="1"/>
</dbReference>
<dbReference type="Gene3D" id="3.90.470.10">
    <property type="entry name" value="Ribosomal protein L22/L17"/>
    <property type="match status" value="1"/>
</dbReference>